<reference evidence="2 3" key="1">
    <citation type="journal article" date="2012" name="BMC Genomics">
        <title>Sequencing the genome of Marssonina brunnea reveals fungus-poplar co-evolution.</title>
        <authorList>
            <person name="Zhu S."/>
            <person name="Cao Y.-Z."/>
            <person name="Jiang C."/>
            <person name="Tan B.-Y."/>
            <person name="Wang Z."/>
            <person name="Feng S."/>
            <person name="Zhang L."/>
            <person name="Su X.-H."/>
            <person name="Brejova B."/>
            <person name="Vinar T."/>
            <person name="Xu M."/>
            <person name="Wang M.-X."/>
            <person name="Zhang S.-G."/>
            <person name="Huang M.-R."/>
            <person name="Wu R."/>
            <person name="Zhou Y."/>
        </authorList>
    </citation>
    <scope>NUCLEOTIDE SEQUENCE [LARGE SCALE GENOMIC DNA]</scope>
    <source>
        <strain evidence="2 3">MB_m1</strain>
    </source>
</reference>
<feature type="coiled-coil region" evidence="1">
    <location>
        <begin position="13"/>
        <end position="47"/>
    </location>
</feature>
<dbReference type="KEGG" id="mbe:MBM_09862"/>
<dbReference type="InParanoid" id="K1XHR3"/>
<dbReference type="EMBL" id="JH921471">
    <property type="protein sequence ID" value="EKD11999.1"/>
    <property type="molecule type" value="Genomic_DNA"/>
</dbReference>
<keyword evidence="1" id="KW-0175">Coiled coil</keyword>
<evidence type="ECO:0000313" key="3">
    <source>
        <dbReference type="Proteomes" id="UP000006753"/>
    </source>
</evidence>
<dbReference type="HOGENOM" id="CLU_1195095_0_0_1"/>
<proteinExistence type="predicted"/>
<evidence type="ECO:0000256" key="1">
    <source>
        <dbReference type="SAM" id="Coils"/>
    </source>
</evidence>
<evidence type="ECO:0000313" key="2">
    <source>
        <dbReference type="EMBL" id="EKD11999.1"/>
    </source>
</evidence>
<protein>
    <submittedName>
        <fullName evidence="2">Uncharacterized protein</fullName>
    </submittedName>
</protein>
<dbReference type="Proteomes" id="UP000006753">
    <property type="component" value="Unassembled WGS sequence"/>
</dbReference>
<dbReference type="AlphaFoldDB" id="K1XHR3"/>
<organism evidence="2 3">
    <name type="scientific">Marssonina brunnea f. sp. multigermtubi (strain MB_m1)</name>
    <name type="common">Marssonina leaf spot fungus</name>
    <dbReference type="NCBI Taxonomy" id="1072389"/>
    <lineage>
        <taxon>Eukaryota</taxon>
        <taxon>Fungi</taxon>
        <taxon>Dikarya</taxon>
        <taxon>Ascomycota</taxon>
        <taxon>Pezizomycotina</taxon>
        <taxon>Leotiomycetes</taxon>
        <taxon>Helotiales</taxon>
        <taxon>Drepanopezizaceae</taxon>
        <taxon>Drepanopeziza</taxon>
    </lineage>
</organism>
<gene>
    <name evidence="2" type="ORF">MBM_09862</name>
</gene>
<dbReference type="OrthoDB" id="3269380at2759"/>
<accession>K1XHR3</accession>
<name>K1XHR3_MARBU</name>
<sequence>MDPKSLLALLDRVEVMSEDVVLARQLLDELEENEKEATELARAAETVVRAAEALVSAAPALAAALLAVSALAPEAAASVPAVAPPAVDPATTVGPVAADNAAAAVPAVAPLIAPLIPAAPAALATAPATTPPQMPGNLFSIGLINTNLGVPPAPNPGQGDKPCICPAAGCTNAYANIRSYRVHYNIKHFVKIWQCRWCPWNQVQYRRSDVMAHFLKKNAEDAAAGRIRSHPQ</sequence>
<keyword evidence="3" id="KW-1185">Reference proteome</keyword>